<dbReference type="Proteomes" id="UP001597045">
    <property type="component" value="Unassembled WGS sequence"/>
</dbReference>
<protein>
    <submittedName>
        <fullName evidence="2">FkbM family methyltransferase</fullName>
    </submittedName>
</protein>
<dbReference type="SUPFAM" id="SSF53335">
    <property type="entry name" value="S-adenosyl-L-methionine-dependent methyltransferases"/>
    <property type="match status" value="1"/>
</dbReference>
<evidence type="ECO:0000313" key="2">
    <source>
        <dbReference type="EMBL" id="MFD1049662.1"/>
    </source>
</evidence>
<proteinExistence type="predicted"/>
<dbReference type="Pfam" id="PF05050">
    <property type="entry name" value="Methyltransf_21"/>
    <property type="match status" value="1"/>
</dbReference>
<dbReference type="GO" id="GO:0008168">
    <property type="term" value="F:methyltransferase activity"/>
    <property type="evidence" value="ECO:0007669"/>
    <property type="project" value="UniProtKB-KW"/>
</dbReference>
<dbReference type="NCBIfam" id="TIGR01444">
    <property type="entry name" value="fkbM_fam"/>
    <property type="match status" value="1"/>
</dbReference>
<dbReference type="InterPro" id="IPR052514">
    <property type="entry name" value="SAM-dependent_MTase"/>
</dbReference>
<keyword evidence="2" id="KW-0808">Transferase</keyword>
<dbReference type="GO" id="GO:0032259">
    <property type="term" value="P:methylation"/>
    <property type="evidence" value="ECO:0007669"/>
    <property type="project" value="UniProtKB-KW"/>
</dbReference>
<keyword evidence="2" id="KW-0489">Methyltransferase</keyword>
<organism evidence="2 3">
    <name type="scientific">Kibdelosporangium lantanae</name>
    <dbReference type="NCBI Taxonomy" id="1497396"/>
    <lineage>
        <taxon>Bacteria</taxon>
        <taxon>Bacillati</taxon>
        <taxon>Actinomycetota</taxon>
        <taxon>Actinomycetes</taxon>
        <taxon>Pseudonocardiales</taxon>
        <taxon>Pseudonocardiaceae</taxon>
        <taxon>Kibdelosporangium</taxon>
    </lineage>
</organism>
<feature type="non-terminal residue" evidence="2">
    <location>
        <position position="1"/>
    </location>
</feature>
<dbReference type="PANTHER" id="PTHR34203">
    <property type="entry name" value="METHYLTRANSFERASE, FKBM FAMILY PROTEIN"/>
    <property type="match status" value="1"/>
</dbReference>
<reference evidence="3" key="1">
    <citation type="journal article" date="2019" name="Int. J. Syst. Evol. Microbiol.">
        <title>The Global Catalogue of Microorganisms (GCM) 10K type strain sequencing project: providing services to taxonomists for standard genome sequencing and annotation.</title>
        <authorList>
            <consortium name="The Broad Institute Genomics Platform"/>
            <consortium name="The Broad Institute Genome Sequencing Center for Infectious Disease"/>
            <person name="Wu L."/>
            <person name="Ma J."/>
        </authorList>
    </citation>
    <scope>NUCLEOTIDE SEQUENCE [LARGE SCALE GENOMIC DNA]</scope>
    <source>
        <strain evidence="3">JCM 31486</strain>
    </source>
</reference>
<dbReference type="Gene3D" id="3.40.50.150">
    <property type="entry name" value="Vaccinia Virus protein VP39"/>
    <property type="match status" value="1"/>
</dbReference>
<dbReference type="PANTHER" id="PTHR34203:SF15">
    <property type="entry name" value="SLL1173 PROTEIN"/>
    <property type="match status" value="1"/>
</dbReference>
<feature type="non-terminal residue" evidence="2">
    <location>
        <position position="308"/>
    </location>
</feature>
<feature type="domain" description="Methyltransferase FkbM" evidence="1">
    <location>
        <begin position="63"/>
        <end position="253"/>
    </location>
</feature>
<dbReference type="EMBL" id="JBHTIS010002320">
    <property type="protein sequence ID" value="MFD1049662.1"/>
    <property type="molecule type" value="Genomic_DNA"/>
</dbReference>
<dbReference type="InterPro" id="IPR006342">
    <property type="entry name" value="FkbM_mtfrase"/>
</dbReference>
<gene>
    <name evidence="2" type="ORF">ACFQ1S_31110</name>
</gene>
<accession>A0ABW3MHM0</accession>
<evidence type="ECO:0000313" key="3">
    <source>
        <dbReference type="Proteomes" id="UP001597045"/>
    </source>
</evidence>
<evidence type="ECO:0000259" key="1">
    <source>
        <dbReference type="Pfam" id="PF05050"/>
    </source>
</evidence>
<sequence length="308" mass="34548">VRTMARWEHGGEIPDLPRHPLPNGRLVLGRNAGEIGYLYEKIFEREEYLRHGVRVPAGATVLDVGAHVGMFTLFVGTRAQDVTVYAFEPIPELHREMVLNTTLNEVRTHAFAYGLSDQPGMAEFVYYPQFSMLSGQFGDLEQAGALAGSRLKRLAQQPGELAELTGELEVLISQRLKDRREVTCELRTLSSVIDEHDIGHVDLLKVDAENSELEVLRGVRDEHWTRIDQVVVEVQDTGDRLAEVIELLDRHGFTTATEAADLLEDSGMVNVFAVRPVRHVGCYLRICRRERFTHGLVDQLLNDGGKVG</sequence>
<name>A0ABW3MHM0_9PSEU</name>
<keyword evidence="3" id="KW-1185">Reference proteome</keyword>
<dbReference type="InterPro" id="IPR029063">
    <property type="entry name" value="SAM-dependent_MTases_sf"/>
</dbReference>
<comment type="caution">
    <text evidence="2">The sequence shown here is derived from an EMBL/GenBank/DDBJ whole genome shotgun (WGS) entry which is preliminary data.</text>
</comment>